<dbReference type="SUPFAM" id="SSF54791">
    <property type="entry name" value="Eukaryotic type KH-domain (KH-domain type I)"/>
    <property type="match status" value="5"/>
</dbReference>
<feature type="domain" description="K Homology" evidence="3">
    <location>
        <begin position="378"/>
        <end position="448"/>
    </location>
</feature>
<protein>
    <submittedName>
        <fullName evidence="4">Kh domain-containing protein</fullName>
    </submittedName>
</protein>
<dbReference type="InterPro" id="IPR004088">
    <property type="entry name" value="KH_dom_type_1"/>
</dbReference>
<sequence length="468" mass="49720">MLPVPTLKILIPSHETGKLVGKGGAVLNALRTETGASIELSESLKNCDERLLTVSSNWDDSGSNTRKDTVLAVLAKIGRTGEGHPNSLMTLRLLLCTSQTKSLIGKGGEKIQNIRLSSGARVRLLPKWEVPLCGSVKLDTVCQITGAPDKVRVAVENICDIIESSSLDDEPSQEVAPFLLSAQPAGIPILSSRKVSFCVLVPTEQVGQLIGRSGEVIQTIREATGATLHVSASEEGADYRCLEIVSTEAPSQTRSASLEALIRCLYCLNEEARPRAYSIRLIVPSRCATNIIGKGGTDIQALRNATKAIIRILDVGEGIPKLSCLPLLTGRVNLIHIEGPASGVHSALESVAAAVRLSAWAKDRQGSAQGMDGDQRGPMETVVMGLTRAQAGAVIGVSGTNINHIREMSGAKVTLKAPSEENASHELEIVGTAQQCQATKCMVNAFIWRSGMEPEPERTTSHHAMPAA</sequence>
<dbReference type="PROSITE" id="PS50084">
    <property type="entry name" value="KH_TYPE_1"/>
    <property type="match status" value="5"/>
</dbReference>
<name>A0A061REL9_9CHLO</name>
<accession>A0A061REL9</accession>
<feature type="domain" description="K Homology" evidence="3">
    <location>
        <begin position="275"/>
        <end position="356"/>
    </location>
</feature>
<feature type="domain" description="K Homology" evidence="3">
    <location>
        <begin position="3"/>
        <end position="75"/>
    </location>
</feature>
<dbReference type="PANTHER" id="PTHR10288">
    <property type="entry name" value="KH DOMAIN CONTAINING RNA BINDING PROTEIN"/>
    <property type="match status" value="1"/>
</dbReference>
<dbReference type="EMBL" id="GBEZ01017378">
    <property type="protein sequence ID" value="JAC68951.1"/>
    <property type="molecule type" value="Transcribed_RNA"/>
</dbReference>
<dbReference type="GO" id="GO:0003723">
    <property type="term" value="F:RNA binding"/>
    <property type="evidence" value="ECO:0007669"/>
    <property type="project" value="UniProtKB-UniRule"/>
</dbReference>
<keyword evidence="2" id="KW-0694">RNA-binding</keyword>
<dbReference type="Pfam" id="PF00013">
    <property type="entry name" value="KH_1"/>
    <property type="match status" value="5"/>
</dbReference>
<gene>
    <name evidence="4" type="ORF">TSPGSL018_7551</name>
</gene>
<dbReference type="InterPro" id="IPR004087">
    <property type="entry name" value="KH_dom"/>
</dbReference>
<evidence type="ECO:0000256" key="2">
    <source>
        <dbReference type="PROSITE-ProRule" id="PRU00117"/>
    </source>
</evidence>
<feature type="domain" description="K Homology" evidence="3">
    <location>
        <begin position="87"/>
        <end position="163"/>
    </location>
</feature>
<dbReference type="Gene3D" id="3.30.1370.10">
    <property type="entry name" value="K Homology domain, type 1"/>
    <property type="match status" value="5"/>
</dbReference>
<feature type="domain" description="K Homology" evidence="3">
    <location>
        <begin position="193"/>
        <end position="263"/>
    </location>
</feature>
<evidence type="ECO:0000259" key="3">
    <source>
        <dbReference type="SMART" id="SM00322"/>
    </source>
</evidence>
<proteinExistence type="predicted"/>
<dbReference type="SMART" id="SM00322">
    <property type="entry name" value="KH"/>
    <property type="match status" value="5"/>
</dbReference>
<dbReference type="InterPro" id="IPR036612">
    <property type="entry name" value="KH_dom_type_1_sf"/>
</dbReference>
<organism evidence="4">
    <name type="scientific">Tetraselmis sp. GSL018</name>
    <dbReference type="NCBI Taxonomy" id="582737"/>
    <lineage>
        <taxon>Eukaryota</taxon>
        <taxon>Viridiplantae</taxon>
        <taxon>Chlorophyta</taxon>
        <taxon>core chlorophytes</taxon>
        <taxon>Chlorodendrophyceae</taxon>
        <taxon>Chlorodendrales</taxon>
        <taxon>Chlorodendraceae</taxon>
        <taxon>Tetraselmis</taxon>
    </lineage>
</organism>
<evidence type="ECO:0000313" key="4">
    <source>
        <dbReference type="EMBL" id="JAC68951.1"/>
    </source>
</evidence>
<reference evidence="4" key="1">
    <citation type="submission" date="2014-05" db="EMBL/GenBank/DDBJ databases">
        <title>The transcriptome of the halophilic microalga Tetraselmis sp. GSL018 isolated from the Great Salt Lake, Utah.</title>
        <authorList>
            <person name="Jinkerson R.E."/>
            <person name="D'Adamo S."/>
            <person name="Posewitz M.C."/>
        </authorList>
    </citation>
    <scope>NUCLEOTIDE SEQUENCE</scope>
    <source>
        <strain evidence="4">GSL018</strain>
    </source>
</reference>
<keyword evidence="1" id="KW-0677">Repeat</keyword>
<evidence type="ECO:0000256" key="1">
    <source>
        <dbReference type="ARBA" id="ARBA00022737"/>
    </source>
</evidence>
<dbReference type="AlphaFoldDB" id="A0A061REL9"/>